<dbReference type="EMBL" id="LR797252">
    <property type="protein sequence ID" value="CAB4196851.1"/>
    <property type="molecule type" value="Genomic_DNA"/>
</dbReference>
<reference evidence="1" key="1">
    <citation type="submission" date="2020-05" db="EMBL/GenBank/DDBJ databases">
        <authorList>
            <person name="Chiriac C."/>
            <person name="Salcher M."/>
            <person name="Ghai R."/>
            <person name="Kavagutti S V."/>
        </authorList>
    </citation>
    <scope>NUCLEOTIDE SEQUENCE</scope>
</reference>
<gene>
    <name evidence="1" type="ORF">UFOVP1290_371</name>
</gene>
<sequence length="168" mass="19633">MKTKITEKILSDWHDAKKLADSLEDQITNRIDYILRFLYKTFDGELDYWYFNGAGEGEVGDLSKYIGDIEIYGFVFESVKDPDEIEITDKYGKYFCLHDGNRIPTRWLCEDFEQEVLDGIKSFKKQEAERLTKKKELDDKKKAKKQLLAESAKKKLTKEELAALKSVL</sequence>
<name>A0A6J5RTB6_9CAUD</name>
<evidence type="ECO:0000313" key="1">
    <source>
        <dbReference type="EMBL" id="CAB4196851.1"/>
    </source>
</evidence>
<protein>
    <submittedName>
        <fullName evidence="1">Uncharacterized protein</fullName>
    </submittedName>
</protein>
<organism evidence="1">
    <name type="scientific">uncultured Caudovirales phage</name>
    <dbReference type="NCBI Taxonomy" id="2100421"/>
    <lineage>
        <taxon>Viruses</taxon>
        <taxon>Duplodnaviria</taxon>
        <taxon>Heunggongvirae</taxon>
        <taxon>Uroviricota</taxon>
        <taxon>Caudoviricetes</taxon>
        <taxon>Peduoviridae</taxon>
        <taxon>Maltschvirus</taxon>
        <taxon>Maltschvirus maltsch</taxon>
    </lineage>
</organism>
<accession>A0A6J5RTB6</accession>
<proteinExistence type="predicted"/>